<dbReference type="InterPro" id="IPR000064">
    <property type="entry name" value="NLP_P60_dom"/>
</dbReference>
<gene>
    <name evidence="7" type="ORF">EMO91_10285</name>
</gene>
<evidence type="ECO:0000313" key="8">
    <source>
        <dbReference type="Proteomes" id="UP000410049"/>
    </source>
</evidence>
<dbReference type="GO" id="GO:0006508">
    <property type="term" value="P:proteolysis"/>
    <property type="evidence" value="ECO:0007669"/>
    <property type="project" value="UniProtKB-KW"/>
</dbReference>
<evidence type="ECO:0000256" key="5">
    <source>
        <dbReference type="SAM" id="SignalP"/>
    </source>
</evidence>
<evidence type="ECO:0000313" key="7">
    <source>
        <dbReference type="EMBL" id="KAA8827004.1"/>
    </source>
</evidence>
<dbReference type="PANTHER" id="PTHR47053">
    <property type="entry name" value="MUREIN DD-ENDOPEPTIDASE MEPH-RELATED"/>
    <property type="match status" value="1"/>
</dbReference>
<dbReference type="Gene3D" id="3.90.1720.10">
    <property type="entry name" value="endopeptidase domain like (from Nostoc punctiforme)"/>
    <property type="match status" value="1"/>
</dbReference>
<comment type="similarity">
    <text evidence="1">Belongs to the peptidase C40 family.</text>
</comment>
<evidence type="ECO:0000259" key="6">
    <source>
        <dbReference type="PROSITE" id="PS51935"/>
    </source>
</evidence>
<feature type="signal peptide" evidence="5">
    <location>
        <begin position="1"/>
        <end position="17"/>
    </location>
</feature>
<keyword evidence="2" id="KW-0645">Protease</keyword>
<keyword evidence="3" id="KW-0378">Hydrolase</keyword>
<organism evidence="7 8">
    <name type="scientific">Bifidobacterium myosotis</name>
    <dbReference type="NCBI Taxonomy" id="1630166"/>
    <lineage>
        <taxon>Bacteria</taxon>
        <taxon>Bacillati</taxon>
        <taxon>Actinomycetota</taxon>
        <taxon>Actinomycetes</taxon>
        <taxon>Bifidobacteriales</taxon>
        <taxon>Bifidobacteriaceae</taxon>
        <taxon>Bifidobacterium</taxon>
    </lineage>
</organism>
<name>A0A5M9ZHC8_9BIFI</name>
<dbReference type="AlphaFoldDB" id="A0A5M9ZHC8"/>
<feature type="chain" id="PRO_5039254491" evidence="5">
    <location>
        <begin position="18"/>
        <end position="205"/>
    </location>
</feature>
<keyword evidence="5" id="KW-0732">Signal</keyword>
<dbReference type="GO" id="GO:0008234">
    <property type="term" value="F:cysteine-type peptidase activity"/>
    <property type="evidence" value="ECO:0007669"/>
    <property type="project" value="UniProtKB-KW"/>
</dbReference>
<dbReference type="PROSITE" id="PS51935">
    <property type="entry name" value="NLPC_P60"/>
    <property type="match status" value="1"/>
</dbReference>
<proteinExistence type="inferred from homology"/>
<dbReference type="PANTHER" id="PTHR47053:SF1">
    <property type="entry name" value="MUREIN DD-ENDOPEPTIDASE MEPH-RELATED"/>
    <property type="match status" value="1"/>
</dbReference>
<evidence type="ECO:0000256" key="3">
    <source>
        <dbReference type="ARBA" id="ARBA00022801"/>
    </source>
</evidence>
<dbReference type="Pfam" id="PF00877">
    <property type="entry name" value="NLPC_P60"/>
    <property type="match status" value="1"/>
</dbReference>
<evidence type="ECO:0000256" key="2">
    <source>
        <dbReference type="ARBA" id="ARBA00022670"/>
    </source>
</evidence>
<dbReference type="SUPFAM" id="SSF54001">
    <property type="entry name" value="Cysteine proteinases"/>
    <property type="match status" value="1"/>
</dbReference>
<comment type="caution">
    <text evidence="7">The sequence shown here is derived from an EMBL/GenBank/DDBJ whole genome shotgun (WGS) entry which is preliminary data.</text>
</comment>
<accession>A0A5M9ZHC8</accession>
<dbReference type="InterPro" id="IPR051202">
    <property type="entry name" value="Peptidase_C40"/>
</dbReference>
<sequence>MLAVPALASMLMAAAPAGTGPEAGAVASARTFAPYRPDPLAEATSTRLDDGATWGGIETLDVPATPSAGERAAARAAARTPIAPAPSAADIPAPDGSDGAALAAYAVRFAGSPYMAGGNTPAGWDCSGFTQWIYARFGVSLPHGSDAQAAMGTPVSDPMPGDLMVGPGHAGIYIGNGMMVHAMNPVDGTRVTAAFAGMAYYRLLK</sequence>
<reference evidence="7 8" key="1">
    <citation type="journal article" date="2019" name="Syst. Appl. Microbiol.">
        <title>Characterization of Bifidobacterium species in feaces of the Egyptian fruit bat: Description of B. vespertilionis sp. nov. and B. rousetti sp. nov.</title>
        <authorList>
            <person name="Modesto M."/>
            <person name="Satti M."/>
            <person name="Watanabe K."/>
            <person name="Puglisi E."/>
            <person name="Morelli L."/>
            <person name="Huang C.-H."/>
            <person name="Liou J.-S."/>
            <person name="Miyashita M."/>
            <person name="Tamura T."/>
            <person name="Saito S."/>
            <person name="Mori K."/>
            <person name="Huang L."/>
            <person name="Sciavilla P."/>
            <person name="Sandri C."/>
            <person name="Spiezio C."/>
            <person name="Vitali F."/>
            <person name="Cavalieri D."/>
            <person name="Perpetuini G."/>
            <person name="Tofalo R."/>
            <person name="Bonetti A."/>
            <person name="Arita M."/>
            <person name="Mattarelli P."/>
        </authorList>
    </citation>
    <scope>NUCLEOTIDE SEQUENCE [LARGE SCALE GENOMIC DNA]</scope>
    <source>
        <strain evidence="7 8">RST17</strain>
    </source>
</reference>
<dbReference type="Proteomes" id="UP000410049">
    <property type="component" value="Unassembled WGS sequence"/>
</dbReference>
<feature type="domain" description="NlpC/P60" evidence="6">
    <location>
        <begin position="96"/>
        <end position="205"/>
    </location>
</feature>
<dbReference type="EMBL" id="RZUH01000009">
    <property type="protein sequence ID" value="KAA8827004.1"/>
    <property type="molecule type" value="Genomic_DNA"/>
</dbReference>
<protein>
    <submittedName>
        <fullName evidence="7">NlpC/P60 family protein</fullName>
    </submittedName>
</protein>
<evidence type="ECO:0000256" key="1">
    <source>
        <dbReference type="ARBA" id="ARBA00007074"/>
    </source>
</evidence>
<evidence type="ECO:0000256" key="4">
    <source>
        <dbReference type="ARBA" id="ARBA00022807"/>
    </source>
</evidence>
<dbReference type="InterPro" id="IPR038765">
    <property type="entry name" value="Papain-like_cys_pep_sf"/>
</dbReference>
<keyword evidence="4" id="KW-0788">Thiol protease</keyword>